<reference evidence="2" key="1">
    <citation type="submission" date="2023-06" db="EMBL/GenBank/DDBJ databases">
        <title>Genomic of Parafulvivirga corallium.</title>
        <authorList>
            <person name="Wang G."/>
        </authorList>
    </citation>
    <scope>NUCLEOTIDE SEQUENCE</scope>
    <source>
        <strain evidence="2">BMA10</strain>
    </source>
</reference>
<comment type="caution">
    <text evidence="2">The sequence shown here is derived from an EMBL/GenBank/DDBJ whole genome shotgun (WGS) entry which is preliminary data.</text>
</comment>
<accession>A0ABT8KM33</accession>
<feature type="signal peptide" evidence="1">
    <location>
        <begin position="1"/>
        <end position="23"/>
    </location>
</feature>
<feature type="chain" id="PRO_5047020931" description="Adhesin domain-containing protein" evidence="1">
    <location>
        <begin position="24"/>
        <end position="258"/>
    </location>
</feature>
<name>A0ABT8KM33_9BACT</name>
<keyword evidence="3" id="KW-1185">Reference proteome</keyword>
<dbReference type="RefSeq" id="WP_346751804.1">
    <property type="nucleotide sequence ID" value="NZ_JAUJEA010000003.1"/>
</dbReference>
<gene>
    <name evidence="2" type="ORF">QQ008_10395</name>
</gene>
<evidence type="ECO:0000256" key="1">
    <source>
        <dbReference type="SAM" id="SignalP"/>
    </source>
</evidence>
<organism evidence="2 3">
    <name type="scientific">Splendidivirga corallicola</name>
    <dbReference type="NCBI Taxonomy" id="3051826"/>
    <lineage>
        <taxon>Bacteria</taxon>
        <taxon>Pseudomonadati</taxon>
        <taxon>Bacteroidota</taxon>
        <taxon>Cytophagia</taxon>
        <taxon>Cytophagales</taxon>
        <taxon>Splendidivirgaceae</taxon>
        <taxon>Splendidivirga</taxon>
    </lineage>
</organism>
<keyword evidence="1" id="KW-0732">Signal</keyword>
<evidence type="ECO:0000313" key="2">
    <source>
        <dbReference type="EMBL" id="MDN5201776.1"/>
    </source>
</evidence>
<evidence type="ECO:0000313" key="3">
    <source>
        <dbReference type="Proteomes" id="UP001172082"/>
    </source>
</evidence>
<dbReference type="EMBL" id="JAUJEA010000003">
    <property type="protein sequence ID" value="MDN5201776.1"/>
    <property type="molecule type" value="Genomic_DNA"/>
</dbReference>
<dbReference type="Proteomes" id="UP001172082">
    <property type="component" value="Unassembled WGS sequence"/>
</dbReference>
<sequence>MKKFGLKTILLAFGIFSAINIFAQEHKIAMSSGKLIINEVNKVEIEGYSGSEVIFSTTSHSRKRSERAAGLKAINSLGLEDNTGIGLSVNKKGGNMEVSSISRNSSTRYNIKVPKSVTIVYEHSSHHGSKLSIKNVESEIEISTNFNSVYLENVTGPMTINTVHGKIEAIFSTVSQKSPITMASAHGLIDVAIAEATKADLKLSSSWGEIFTDMNIDLEVAGDMKNIATSNVKGKLNGGGVKIDLRSTHNNIYLRKKK</sequence>
<protein>
    <recommendedName>
        <fullName evidence="4">Adhesin domain-containing protein</fullName>
    </recommendedName>
</protein>
<proteinExistence type="predicted"/>
<evidence type="ECO:0008006" key="4">
    <source>
        <dbReference type="Google" id="ProtNLM"/>
    </source>
</evidence>